<reference evidence="1" key="1">
    <citation type="submission" date="2019-08" db="EMBL/GenBank/DDBJ databases">
        <authorList>
            <person name="Kucharzyk K."/>
            <person name="Murdoch R.W."/>
            <person name="Higgins S."/>
            <person name="Loffler F."/>
        </authorList>
    </citation>
    <scope>NUCLEOTIDE SEQUENCE</scope>
</reference>
<dbReference type="InterPro" id="IPR045722">
    <property type="entry name" value="DUF6076"/>
</dbReference>
<accession>A0A645CWQ3</accession>
<comment type="caution">
    <text evidence="1">The sequence shown here is derived from an EMBL/GenBank/DDBJ whole genome shotgun (WGS) entry which is preliminary data.</text>
</comment>
<protein>
    <submittedName>
        <fullName evidence="1">Uncharacterized protein</fullName>
    </submittedName>
</protein>
<evidence type="ECO:0000313" key="1">
    <source>
        <dbReference type="EMBL" id="MPM81339.1"/>
    </source>
</evidence>
<dbReference type="Pfam" id="PF19553">
    <property type="entry name" value="DUF6076"/>
    <property type="match status" value="1"/>
</dbReference>
<sequence length="208" mass="24375">MSLMSPSLLFMWSKLSLLRFSAVTGKVDMDTMKDICDWELRETNKLLGIMHQNGEGVSLMPYYLIEYLDEMLYFEFTEMLKNGQFVKRCRLCNRYFVLTDKRKRDFVIALTKSNAPASRLGQNCFMTKVSQGAPRCLLFWRNTTRYILAVTVLMGKRQRSLAARICRQRNTQAGQSWNGKREAISLTEKLQARKCWRKLSWNNNLLNL</sequence>
<dbReference type="AlphaFoldDB" id="A0A645CWQ3"/>
<dbReference type="EMBL" id="VSSQ01030710">
    <property type="protein sequence ID" value="MPM81339.1"/>
    <property type="molecule type" value="Genomic_DNA"/>
</dbReference>
<name>A0A645CWQ3_9ZZZZ</name>
<proteinExistence type="predicted"/>
<organism evidence="1">
    <name type="scientific">bioreactor metagenome</name>
    <dbReference type="NCBI Taxonomy" id="1076179"/>
    <lineage>
        <taxon>unclassified sequences</taxon>
        <taxon>metagenomes</taxon>
        <taxon>ecological metagenomes</taxon>
    </lineage>
</organism>
<gene>
    <name evidence="1" type="ORF">SDC9_128391</name>
</gene>